<evidence type="ECO:0000256" key="3">
    <source>
        <dbReference type="ARBA" id="ARBA00023163"/>
    </source>
</evidence>
<organism evidence="4 5">
    <name type="scientific">Shigella flexneri</name>
    <dbReference type="NCBI Taxonomy" id="623"/>
    <lineage>
        <taxon>Bacteria</taxon>
        <taxon>Pseudomonadati</taxon>
        <taxon>Pseudomonadota</taxon>
        <taxon>Gammaproteobacteria</taxon>
        <taxon>Enterobacterales</taxon>
        <taxon>Enterobacteriaceae</taxon>
        <taxon>Shigella</taxon>
    </lineage>
</organism>
<keyword evidence="2" id="KW-0238">DNA-binding</keyword>
<dbReference type="AlphaFoldDB" id="A0A380B9S7"/>
<dbReference type="GO" id="GO:0006355">
    <property type="term" value="P:regulation of DNA-templated transcription"/>
    <property type="evidence" value="ECO:0007669"/>
    <property type="project" value="InterPro"/>
</dbReference>
<dbReference type="HAMAP" id="MF_04158">
    <property type="entry name" value="Antitermination_lambda"/>
    <property type="match status" value="1"/>
</dbReference>
<keyword evidence="1" id="KW-0805">Transcription regulation</keyword>
<dbReference type="Proteomes" id="UP000254880">
    <property type="component" value="Unassembled WGS sequence"/>
</dbReference>
<dbReference type="Pfam" id="PF03589">
    <property type="entry name" value="Antiterm"/>
    <property type="match status" value="2"/>
</dbReference>
<proteinExistence type="inferred from homology"/>
<dbReference type="GO" id="GO:0003677">
    <property type="term" value="F:DNA binding"/>
    <property type="evidence" value="ECO:0007669"/>
    <property type="project" value="UniProtKB-KW"/>
</dbReference>
<evidence type="ECO:0000256" key="2">
    <source>
        <dbReference type="ARBA" id="ARBA00023125"/>
    </source>
</evidence>
<accession>A0A380B9S7</accession>
<dbReference type="InterPro" id="IPR036410">
    <property type="entry name" value="HSP_DnaJ_Cys-rich_dom_sf"/>
</dbReference>
<sequence>MNLEALPKYYSPKSPKLSDDAPATGSGGLTITDVMAAQGMVQSKAPLGFALFLAKVGVQDPQFAIEGLLNYAMALDNPTLNKLSEETRLQLIPYLVNFAFADYSRSAASKARCEHCAGTGFHNVLREVVKHSRSGESVIKEEWVKELCQHCHGKGEVSTACRGCKGKGIVLDEKRTRLHGTPVYKICGRCNGNRFSRLPTTLARHHVQKLVPDLTDYQWYKGYADVIDKLVTKCWQEEAYAETQLRKVTRQMIFAEDGDMMLAFFKKYG</sequence>
<dbReference type="InterPro" id="IPR003222">
    <property type="entry name" value="Antitermntn"/>
</dbReference>
<protein>
    <submittedName>
        <fullName evidence="4">Antitermination protein Q</fullName>
    </submittedName>
</protein>
<dbReference type="EMBL" id="UGYT01000001">
    <property type="protein sequence ID" value="SUI94381.1"/>
    <property type="molecule type" value="Genomic_DNA"/>
</dbReference>
<dbReference type="InterPro" id="IPR038500">
    <property type="entry name" value="Antitermination_sf"/>
</dbReference>
<dbReference type="SUPFAM" id="SSF57938">
    <property type="entry name" value="DnaJ/Hsp40 cysteine-rich domain"/>
    <property type="match status" value="1"/>
</dbReference>
<keyword evidence="3" id="KW-0804">Transcription</keyword>
<reference evidence="4 5" key="1">
    <citation type="submission" date="2018-06" db="EMBL/GenBank/DDBJ databases">
        <authorList>
            <consortium name="Pathogen Informatics"/>
            <person name="Doyle S."/>
        </authorList>
    </citation>
    <scope>NUCLEOTIDE SEQUENCE [LARGE SCALE GENOMIC DNA]</scope>
    <source>
        <strain evidence="4 5">NCTC9783</strain>
    </source>
</reference>
<evidence type="ECO:0000313" key="5">
    <source>
        <dbReference type="Proteomes" id="UP000254880"/>
    </source>
</evidence>
<evidence type="ECO:0000313" key="4">
    <source>
        <dbReference type="EMBL" id="SUI94381.1"/>
    </source>
</evidence>
<gene>
    <name evidence="4" type="ORF">NCTC9783_04856</name>
</gene>
<dbReference type="RefSeq" id="WP_001047120.1">
    <property type="nucleotide sequence ID" value="NZ_CP024470.1"/>
</dbReference>
<name>A0A380B9S7_SHIFL</name>
<evidence type="ECO:0000256" key="1">
    <source>
        <dbReference type="ARBA" id="ARBA00023015"/>
    </source>
</evidence>
<dbReference type="Gene3D" id="1.10.274.110">
    <property type="match status" value="2"/>
</dbReference>